<dbReference type="AlphaFoldDB" id="A0A2H3CSB9"/>
<name>A0A2H3CSB9_ARMGA</name>
<keyword evidence="4" id="KW-1185">Reference proteome</keyword>
<evidence type="ECO:0000313" key="3">
    <source>
        <dbReference type="EMBL" id="PBK85935.1"/>
    </source>
</evidence>
<protein>
    <recommendedName>
        <fullName evidence="5">Transmembrane protein</fullName>
    </recommendedName>
</protein>
<feature type="region of interest" description="Disordered" evidence="1">
    <location>
        <begin position="134"/>
        <end position="181"/>
    </location>
</feature>
<dbReference type="EMBL" id="KZ293687">
    <property type="protein sequence ID" value="PBK85935.1"/>
    <property type="molecule type" value="Genomic_DNA"/>
</dbReference>
<dbReference type="InParanoid" id="A0A2H3CSB9"/>
<accession>A0A2H3CSB9</accession>
<dbReference type="Proteomes" id="UP000217790">
    <property type="component" value="Unassembled WGS sequence"/>
</dbReference>
<feature type="transmembrane region" description="Helical" evidence="2">
    <location>
        <begin position="26"/>
        <end position="52"/>
    </location>
</feature>
<sequence>MTEVPDLSYADIQTIFKDIDAFFNSYVMGAFCEGIHTGIIAITMWTVLFSALNSFTPEVNRIKWVMGVSSAMSTLVADTSMIWRCWIVWEQHWFIILVPMLCLLAGTGRVAAGHSRPDESWEGSIFSSLHFGHHSEDQSQGTIDSDVEGGTGSSEEGQFLVSPADSSEQDQGAGGQKDDTGQITYVEIV</sequence>
<gene>
    <name evidence="3" type="ORF">ARMGADRAFT_1035925</name>
</gene>
<reference evidence="4" key="1">
    <citation type="journal article" date="2017" name="Nat. Ecol. Evol.">
        <title>Genome expansion and lineage-specific genetic innovations in the forest pathogenic fungi Armillaria.</title>
        <authorList>
            <person name="Sipos G."/>
            <person name="Prasanna A.N."/>
            <person name="Walter M.C."/>
            <person name="O'Connor E."/>
            <person name="Balint B."/>
            <person name="Krizsan K."/>
            <person name="Kiss B."/>
            <person name="Hess J."/>
            <person name="Varga T."/>
            <person name="Slot J."/>
            <person name="Riley R."/>
            <person name="Boka B."/>
            <person name="Rigling D."/>
            <person name="Barry K."/>
            <person name="Lee J."/>
            <person name="Mihaltcheva S."/>
            <person name="LaButti K."/>
            <person name="Lipzen A."/>
            <person name="Waldron R."/>
            <person name="Moloney N.M."/>
            <person name="Sperisen C."/>
            <person name="Kredics L."/>
            <person name="Vagvoelgyi C."/>
            <person name="Patrignani A."/>
            <person name="Fitzpatrick D."/>
            <person name="Nagy I."/>
            <person name="Doyle S."/>
            <person name="Anderson J.B."/>
            <person name="Grigoriev I.V."/>
            <person name="Gueldener U."/>
            <person name="Muensterkoetter M."/>
            <person name="Nagy L.G."/>
        </authorList>
    </citation>
    <scope>NUCLEOTIDE SEQUENCE [LARGE SCALE GENOMIC DNA]</scope>
    <source>
        <strain evidence="4">Ar21-2</strain>
    </source>
</reference>
<keyword evidence="2" id="KW-0472">Membrane</keyword>
<keyword evidence="2" id="KW-1133">Transmembrane helix</keyword>
<organism evidence="3 4">
    <name type="scientific">Armillaria gallica</name>
    <name type="common">Bulbous honey fungus</name>
    <name type="synonym">Armillaria bulbosa</name>
    <dbReference type="NCBI Taxonomy" id="47427"/>
    <lineage>
        <taxon>Eukaryota</taxon>
        <taxon>Fungi</taxon>
        <taxon>Dikarya</taxon>
        <taxon>Basidiomycota</taxon>
        <taxon>Agaricomycotina</taxon>
        <taxon>Agaricomycetes</taxon>
        <taxon>Agaricomycetidae</taxon>
        <taxon>Agaricales</taxon>
        <taxon>Marasmiineae</taxon>
        <taxon>Physalacriaceae</taxon>
        <taxon>Armillaria</taxon>
    </lineage>
</organism>
<evidence type="ECO:0000256" key="2">
    <source>
        <dbReference type="SAM" id="Phobius"/>
    </source>
</evidence>
<evidence type="ECO:0000313" key="4">
    <source>
        <dbReference type="Proteomes" id="UP000217790"/>
    </source>
</evidence>
<evidence type="ECO:0000256" key="1">
    <source>
        <dbReference type="SAM" id="MobiDB-lite"/>
    </source>
</evidence>
<keyword evidence="2" id="KW-0812">Transmembrane</keyword>
<evidence type="ECO:0008006" key="5">
    <source>
        <dbReference type="Google" id="ProtNLM"/>
    </source>
</evidence>
<proteinExistence type="predicted"/>